<dbReference type="GO" id="GO:0005886">
    <property type="term" value="C:plasma membrane"/>
    <property type="evidence" value="ECO:0007669"/>
    <property type="project" value="TreeGrafter"/>
</dbReference>
<feature type="compositionally biased region" description="Polar residues" evidence="1">
    <location>
        <begin position="287"/>
        <end position="306"/>
    </location>
</feature>
<evidence type="ECO:0000256" key="2">
    <source>
        <dbReference type="SAM" id="Phobius"/>
    </source>
</evidence>
<reference evidence="3 4" key="1">
    <citation type="journal article" date="2020" name="ISME J.">
        <title>Uncovering the hidden diversity of litter-decomposition mechanisms in mushroom-forming fungi.</title>
        <authorList>
            <person name="Floudas D."/>
            <person name="Bentzer J."/>
            <person name="Ahren D."/>
            <person name="Johansson T."/>
            <person name="Persson P."/>
            <person name="Tunlid A."/>
        </authorList>
    </citation>
    <scope>NUCLEOTIDE SEQUENCE [LARGE SCALE GENOMIC DNA]</scope>
    <source>
        <strain evidence="3 4">CBS 101986</strain>
    </source>
</reference>
<gene>
    <name evidence="3" type="ORF">D9619_002649</name>
</gene>
<comment type="caution">
    <text evidence="3">The sequence shown here is derived from an EMBL/GenBank/DDBJ whole genome shotgun (WGS) entry which is preliminary data.</text>
</comment>
<dbReference type="PANTHER" id="PTHR28013">
    <property type="entry name" value="PROTEIN DCV1-RELATED"/>
    <property type="match status" value="1"/>
</dbReference>
<name>A0A8H5AY99_9AGAR</name>
<keyword evidence="4" id="KW-1185">Reference proteome</keyword>
<proteinExistence type="predicted"/>
<protein>
    <submittedName>
        <fullName evidence="3">Uncharacterized protein</fullName>
    </submittedName>
</protein>
<feature type="transmembrane region" description="Helical" evidence="2">
    <location>
        <begin position="20"/>
        <end position="39"/>
    </location>
</feature>
<feature type="region of interest" description="Disordered" evidence="1">
    <location>
        <begin position="269"/>
        <end position="306"/>
    </location>
</feature>
<evidence type="ECO:0000313" key="3">
    <source>
        <dbReference type="EMBL" id="KAF5313143.1"/>
    </source>
</evidence>
<sequence>MSTVSFLRGSRYRYDESRYALVVCLCAALVFIFLAAFSAPMTDAIYLVQITVQSDDFDVVVVLGTLGYCWKTSGVEACSKVVAGYQLGREVADPIPAALPLIPTWSTTVLSLQVVTFGVTFIVCAIIISAHFVPTYFARWPLVYCGIAAVLQLTCYVFDDVLFSVTRSAMDQSSTVKLGNGTWLAMVAFILLCSAIVGDCIQLRRCPTHRPDLEKTHIITPYTVSDVEARRKDNSTIRTEVLDLIPANERRSVDQLTIDVIYRSLVEDATSTTPTTTTESTASQPSHISSVNQDNNPFGQQSARTVQSAPDIVPIANPNPTFPNPAITLPDVVVIRQVPFGPREARAVSATQPPLPPLVPVRRKVTVTRYVPSSYYTYQSRSSDSEQTVSTTTFFPRSSTQGFLSRATTMRSGVLPSMSERHASTPSILTQRSEDYRLPHFSPSMGSTSTLSSAWNSIFQKLAPTNPQTPPLPHFPISSRRFGGDRFVEAEVSDDTWSVASAVQSSDLEHSSDLQYTSSLELDYPILLDASIRPLSQDSRRARRLI</sequence>
<dbReference type="InterPro" id="IPR051380">
    <property type="entry name" value="pH-response_reg_palI/RIM9"/>
</dbReference>
<dbReference type="AlphaFoldDB" id="A0A8H5AY99"/>
<keyword evidence="2" id="KW-0472">Membrane</keyword>
<organism evidence="3 4">
    <name type="scientific">Psilocybe cf. subviscida</name>
    <dbReference type="NCBI Taxonomy" id="2480587"/>
    <lineage>
        <taxon>Eukaryota</taxon>
        <taxon>Fungi</taxon>
        <taxon>Dikarya</taxon>
        <taxon>Basidiomycota</taxon>
        <taxon>Agaricomycotina</taxon>
        <taxon>Agaricomycetes</taxon>
        <taxon>Agaricomycetidae</taxon>
        <taxon>Agaricales</taxon>
        <taxon>Agaricineae</taxon>
        <taxon>Strophariaceae</taxon>
        <taxon>Psilocybe</taxon>
    </lineage>
</organism>
<feature type="transmembrane region" description="Helical" evidence="2">
    <location>
        <begin position="183"/>
        <end position="201"/>
    </location>
</feature>
<feature type="compositionally biased region" description="Low complexity" evidence="1">
    <location>
        <begin position="269"/>
        <end position="286"/>
    </location>
</feature>
<dbReference type="PANTHER" id="PTHR28013:SF4">
    <property type="entry name" value="MARVEL DOMAIN-CONTAINING PROTEIN"/>
    <property type="match status" value="1"/>
</dbReference>
<accession>A0A8H5AY99</accession>
<dbReference type="EMBL" id="JAACJJ010000056">
    <property type="protein sequence ID" value="KAF5313143.1"/>
    <property type="molecule type" value="Genomic_DNA"/>
</dbReference>
<dbReference type="Proteomes" id="UP000567179">
    <property type="component" value="Unassembled WGS sequence"/>
</dbReference>
<keyword evidence="2" id="KW-0812">Transmembrane</keyword>
<evidence type="ECO:0000313" key="4">
    <source>
        <dbReference type="Proteomes" id="UP000567179"/>
    </source>
</evidence>
<evidence type="ECO:0000256" key="1">
    <source>
        <dbReference type="SAM" id="MobiDB-lite"/>
    </source>
</evidence>
<dbReference type="GO" id="GO:0032153">
    <property type="term" value="C:cell division site"/>
    <property type="evidence" value="ECO:0007669"/>
    <property type="project" value="TreeGrafter"/>
</dbReference>
<feature type="transmembrane region" description="Helical" evidence="2">
    <location>
        <begin position="142"/>
        <end position="163"/>
    </location>
</feature>
<feature type="transmembrane region" description="Helical" evidence="2">
    <location>
        <begin position="110"/>
        <end position="130"/>
    </location>
</feature>
<keyword evidence="2" id="KW-1133">Transmembrane helix</keyword>
<dbReference type="GO" id="GO:0035838">
    <property type="term" value="C:growing cell tip"/>
    <property type="evidence" value="ECO:0007669"/>
    <property type="project" value="TreeGrafter"/>
</dbReference>